<dbReference type="OrthoDB" id="310853at2759"/>
<dbReference type="GO" id="GO:0031298">
    <property type="term" value="C:replication fork protection complex"/>
    <property type="evidence" value="ECO:0007669"/>
    <property type="project" value="TreeGrafter"/>
</dbReference>
<reference evidence="8" key="2">
    <citation type="submission" date="2022-10" db="EMBL/GenBank/DDBJ databases">
        <authorList>
            <consortium name="ENA_rothamsted_submissions"/>
            <consortium name="culmorum"/>
            <person name="King R."/>
        </authorList>
    </citation>
    <scope>NUCLEOTIDE SEQUENCE</scope>
</reference>
<name>A0A9N9WW77_9DIPT</name>
<feature type="compositionally biased region" description="Acidic residues" evidence="5">
    <location>
        <begin position="1009"/>
        <end position="1018"/>
    </location>
</feature>
<dbReference type="GO" id="GO:0006281">
    <property type="term" value="P:DNA repair"/>
    <property type="evidence" value="ECO:0007669"/>
    <property type="project" value="TreeGrafter"/>
</dbReference>
<keyword evidence="3" id="KW-0539">Nucleus</keyword>
<feature type="domain" description="Timeless C-terminal" evidence="7">
    <location>
        <begin position="1052"/>
        <end position="1132"/>
    </location>
</feature>
<dbReference type="GO" id="GO:0000076">
    <property type="term" value="P:DNA replication checkpoint signaling"/>
    <property type="evidence" value="ECO:0007669"/>
    <property type="project" value="TreeGrafter"/>
</dbReference>
<evidence type="ECO:0000256" key="2">
    <source>
        <dbReference type="ARBA" id="ARBA00008174"/>
    </source>
</evidence>
<protein>
    <recommendedName>
        <fullName evidence="10">Timeout</fullName>
    </recommendedName>
</protein>
<feature type="compositionally biased region" description="Acidic residues" evidence="5">
    <location>
        <begin position="689"/>
        <end position="720"/>
    </location>
</feature>
<feature type="compositionally biased region" description="Polar residues" evidence="5">
    <location>
        <begin position="1023"/>
        <end position="1038"/>
    </location>
</feature>
<keyword evidence="4" id="KW-0131">Cell cycle</keyword>
<feature type="compositionally biased region" description="Basic and acidic residues" evidence="5">
    <location>
        <begin position="1414"/>
        <end position="1430"/>
    </location>
</feature>
<dbReference type="InterPro" id="IPR006906">
    <property type="entry name" value="Timeless_N"/>
</dbReference>
<proteinExistence type="inferred from homology"/>
<dbReference type="GO" id="GO:0048511">
    <property type="term" value="P:rhythmic process"/>
    <property type="evidence" value="ECO:0007669"/>
    <property type="project" value="UniProtKB-KW"/>
</dbReference>
<dbReference type="Pfam" id="PF26019">
    <property type="entry name" value="HTH_TIMELESS"/>
    <property type="match status" value="1"/>
</dbReference>
<sequence>MSILLADIDATCSSLGYNDGSKYNIEDDALQSLKHLIWILRRDNLDTHEYRRYIGHKKVIQTDLLPMLIDHCNHSELADVLLRLLVNLTNPAMLFFRSDLPKDNAGRRTYLDLVEISHTYKEAFANSSADAGERSEEQGLVLERILVLTRNVLQVPTNPQNEKRVDNDISVHDQILLALHDSGMLELILYILSSKYENQYYLHALEITYLIFREQKVETLADSSVQRSDAEKLADEQALITARKMEKAKVQQHLPPARHSRFGGTYVYKNMKSVSDRDLICHQPLERVVEQDLSRDKKKIKPNFRLAKDEDKYERQSAFCVRLVLREFCLEILTKSFNNLIRQVRRVLERNHVNNEGSGHDQSYLLWSIRFFLEFNRLNGFILEHVSEAVTVGTIHWICSQIQNDSEMIQTDKRRKINWNRRLQLGIHAYREFLQTLQVMELDDDEEVKGLVAKLKTNIFYVVEYREMILHLLLGYNENHFTRMYLRDLIDTTNVYMKMMEKFCQGSVVVQTKVKKDKKKKKKADKNATKKVKQSKKPSKEEVMVRKFDKQLMWVFSINIFFCMLRNKERLENEWDSKISSNVAVVLGNDINLPEEEQPEEPFNAELEISEDEQREKCKQKIHNFLRDEDFERAVLLLRAGRKSWPDVETFGRENAQPEEELMILKEIYMMNQESDNDNVDDFWKEFDGSESEDNDADAVGDENEESNEESDEEEEEETELKEITMKFSDIEKRLLNPKVVRACTWALQSWEKMSYREIKSAVTILHRIAVNLKMPIMLMHAQLFRIFQQVFNVPKDNRYEELRRIGIYVVRQFVKLVPRNPKIFAELLFFSSHRECHEIEHGYDEPFGEHEGKNKAWSEEQEEDLRQLFMRNQESPETDQDVIDWIVENLKERNRTRRGVIKKLKELGLIFKAPTKKSNAAAANKNLFTKDEDEKLRELYDEHRLDKHCLAKIMEVFKGKRSKKAIVKRMIQLHLIADETEILPPKKSRKKNHEDGDSERQSESDERSESDESDNDDNNSRIGRNSQQSMSVSRSNYQISQRDVTNYRIELEESLKEAIEWIIESLKEAAEDFEEVSDEISDAIPIVPYTESQKMALDNPQFQGLLRSINLIEPHDTETYWKIPANMLPNDFQKRAQLLAGEIPTISQHDTAKNSDSENDNDDDSDLFSRLRAQHNALVYNHSDNEDDRPKSSISSKKTNKPQQKVAKLNTKLIKKLHPQLSVEHGSTMQWLVELLDEKIANKATKSTLIDEMLIVPSTNDQKESLKDENFKKLLAALSLIPPNGNESYWQIPESLTTKELKKRMELLQVKNTQNDTTDESDSEQMIIKRKKPKATRESQDDDDDFGINTQQLKERLAELESSSDDDHDMTDINQSTKQQNKKIINRHILDSSDDDHSGADDAEMTKQIIKANEIKEKRKSEKRERSQSPDENEMNASNNNSNNNPMKKIRRIIDSDDDE</sequence>
<feature type="domain" description="Timeless N-terminal" evidence="6">
    <location>
        <begin position="22"/>
        <end position="267"/>
    </location>
</feature>
<evidence type="ECO:0000313" key="8">
    <source>
        <dbReference type="EMBL" id="CAG9808404.1"/>
    </source>
</evidence>
<dbReference type="PANTHER" id="PTHR22940">
    <property type="entry name" value="TIMEOUT/TIMELESS-2"/>
    <property type="match status" value="1"/>
</dbReference>
<comment type="subcellular location">
    <subcellularLocation>
        <location evidence="1">Nucleus</location>
    </subcellularLocation>
</comment>
<dbReference type="GO" id="GO:0043111">
    <property type="term" value="P:replication fork arrest"/>
    <property type="evidence" value="ECO:0007669"/>
    <property type="project" value="TreeGrafter"/>
</dbReference>
<dbReference type="InterPro" id="IPR007725">
    <property type="entry name" value="TIMELESS_C"/>
</dbReference>
<evidence type="ECO:0000256" key="3">
    <source>
        <dbReference type="ARBA" id="ARBA00023242"/>
    </source>
</evidence>
<dbReference type="PANTHER" id="PTHR22940:SF4">
    <property type="entry name" value="PROTEIN TIMELESS HOMOLOG"/>
    <property type="match status" value="1"/>
</dbReference>
<feature type="region of interest" description="Disordered" evidence="5">
    <location>
        <begin position="679"/>
        <end position="721"/>
    </location>
</feature>
<dbReference type="EMBL" id="OU895879">
    <property type="protein sequence ID" value="CAG9808404.1"/>
    <property type="molecule type" value="Genomic_DNA"/>
</dbReference>
<reference evidence="8" key="1">
    <citation type="submission" date="2022-01" db="EMBL/GenBank/DDBJ databases">
        <authorList>
            <person name="King R."/>
        </authorList>
    </citation>
    <scope>NUCLEOTIDE SEQUENCE</scope>
</reference>
<evidence type="ECO:0008006" key="10">
    <source>
        <dbReference type="Google" id="ProtNLM"/>
    </source>
</evidence>
<evidence type="ECO:0000259" key="7">
    <source>
        <dbReference type="Pfam" id="PF05029"/>
    </source>
</evidence>
<dbReference type="GO" id="GO:0009649">
    <property type="term" value="P:entrainment of circadian clock"/>
    <property type="evidence" value="ECO:0007669"/>
    <property type="project" value="TreeGrafter"/>
</dbReference>
<feature type="compositionally biased region" description="Basic and acidic residues" evidence="5">
    <location>
        <begin position="1389"/>
        <end position="1401"/>
    </location>
</feature>
<feature type="compositionally biased region" description="Polar residues" evidence="5">
    <location>
        <begin position="1193"/>
        <end position="1204"/>
    </location>
</feature>
<keyword evidence="9" id="KW-1185">Reference proteome</keyword>
<organism evidence="8 9">
    <name type="scientific">Chironomus riparius</name>
    <dbReference type="NCBI Taxonomy" id="315576"/>
    <lineage>
        <taxon>Eukaryota</taxon>
        <taxon>Metazoa</taxon>
        <taxon>Ecdysozoa</taxon>
        <taxon>Arthropoda</taxon>
        <taxon>Hexapoda</taxon>
        <taxon>Insecta</taxon>
        <taxon>Pterygota</taxon>
        <taxon>Neoptera</taxon>
        <taxon>Endopterygota</taxon>
        <taxon>Diptera</taxon>
        <taxon>Nematocera</taxon>
        <taxon>Chironomoidea</taxon>
        <taxon>Chironomidae</taxon>
        <taxon>Chironominae</taxon>
        <taxon>Chironomus</taxon>
    </lineage>
</organism>
<feature type="compositionally biased region" description="Low complexity" evidence="5">
    <location>
        <begin position="1436"/>
        <end position="1446"/>
    </location>
</feature>
<dbReference type="InterPro" id="IPR044998">
    <property type="entry name" value="Timeless"/>
</dbReference>
<evidence type="ECO:0000256" key="5">
    <source>
        <dbReference type="SAM" id="MobiDB-lite"/>
    </source>
</evidence>
<dbReference type="GO" id="GO:0003677">
    <property type="term" value="F:DNA binding"/>
    <property type="evidence" value="ECO:0007669"/>
    <property type="project" value="TreeGrafter"/>
</dbReference>
<evidence type="ECO:0000259" key="6">
    <source>
        <dbReference type="Pfam" id="PF04821"/>
    </source>
</evidence>
<evidence type="ECO:0000256" key="4">
    <source>
        <dbReference type="ARBA" id="ARBA00023306"/>
    </source>
</evidence>
<evidence type="ECO:0000256" key="1">
    <source>
        <dbReference type="ARBA" id="ARBA00004123"/>
    </source>
</evidence>
<dbReference type="Pfam" id="PF04821">
    <property type="entry name" value="TIMELESS"/>
    <property type="match status" value="1"/>
</dbReference>
<accession>A0A9N9WW77</accession>
<feature type="domain" description="Timeless C-terminal" evidence="7">
    <location>
        <begin position="1229"/>
        <end position="1303"/>
    </location>
</feature>
<feature type="region of interest" description="Disordered" evidence="5">
    <location>
        <begin position="1145"/>
        <end position="1167"/>
    </location>
</feature>
<feature type="compositionally biased region" description="Acidic residues" evidence="5">
    <location>
        <begin position="1158"/>
        <end position="1167"/>
    </location>
</feature>
<gene>
    <name evidence="8" type="ORF">CHIRRI_LOCUS11246</name>
</gene>
<dbReference type="Proteomes" id="UP001153620">
    <property type="component" value="Chromosome 3"/>
</dbReference>
<comment type="similarity">
    <text evidence="2">Belongs to the timeless family.</text>
</comment>
<dbReference type="Pfam" id="PF05029">
    <property type="entry name" value="TIMELESS_C"/>
    <property type="match status" value="2"/>
</dbReference>
<feature type="region of interest" description="Disordered" evidence="5">
    <location>
        <begin position="985"/>
        <end position="1038"/>
    </location>
</feature>
<evidence type="ECO:0000313" key="9">
    <source>
        <dbReference type="Proteomes" id="UP001153620"/>
    </source>
</evidence>
<feature type="compositionally biased region" description="Basic and acidic residues" evidence="5">
    <location>
        <begin position="993"/>
        <end position="1008"/>
    </location>
</feature>
<feature type="region of interest" description="Disordered" evidence="5">
    <location>
        <begin position="1310"/>
        <end position="1461"/>
    </location>
</feature>
<feature type="region of interest" description="Disordered" evidence="5">
    <location>
        <begin position="515"/>
        <end position="538"/>
    </location>
</feature>
<feature type="region of interest" description="Disordered" evidence="5">
    <location>
        <begin position="1179"/>
        <end position="1205"/>
    </location>
</feature>
<feature type="compositionally biased region" description="Basic residues" evidence="5">
    <location>
        <begin position="515"/>
        <end position="537"/>
    </location>
</feature>